<evidence type="ECO:0000313" key="2">
    <source>
        <dbReference type="EMBL" id="NOU79819.1"/>
    </source>
</evidence>
<reference evidence="2 3" key="1">
    <citation type="submission" date="2019-10" db="EMBL/GenBank/DDBJ databases">
        <title>Description of Paenibacillus terricola sp. nov.</title>
        <authorList>
            <person name="Carlier A."/>
            <person name="Qi S."/>
        </authorList>
    </citation>
    <scope>NUCLEOTIDE SEQUENCE [LARGE SCALE GENOMIC DNA]</scope>
    <source>
        <strain evidence="2 3">LMG 31459</strain>
    </source>
</reference>
<keyword evidence="1" id="KW-0472">Membrane</keyword>
<dbReference type="InterPro" id="IPR049971">
    <property type="entry name" value="CLC_0170-like"/>
</dbReference>
<evidence type="ECO:0000256" key="1">
    <source>
        <dbReference type="SAM" id="Phobius"/>
    </source>
</evidence>
<name>A0ABX1YJE7_9BACL</name>
<feature type="transmembrane region" description="Helical" evidence="1">
    <location>
        <begin position="38"/>
        <end position="60"/>
    </location>
</feature>
<protein>
    <submittedName>
        <fullName evidence="2">Uncharacterized protein</fullName>
    </submittedName>
</protein>
<feature type="transmembrane region" description="Helical" evidence="1">
    <location>
        <begin position="6"/>
        <end position="26"/>
    </location>
</feature>
<keyword evidence="3" id="KW-1185">Reference proteome</keyword>
<evidence type="ECO:0000313" key="3">
    <source>
        <dbReference type="Proteomes" id="UP000596857"/>
    </source>
</evidence>
<dbReference type="Proteomes" id="UP000596857">
    <property type="component" value="Unassembled WGS sequence"/>
</dbReference>
<keyword evidence="1" id="KW-1133">Transmembrane helix</keyword>
<dbReference type="RefSeq" id="WP_171717630.1">
    <property type="nucleotide sequence ID" value="NZ_WHOB01000035.1"/>
</dbReference>
<comment type="caution">
    <text evidence="2">The sequence shown here is derived from an EMBL/GenBank/DDBJ whole genome shotgun (WGS) entry which is preliminary data.</text>
</comment>
<accession>A0ABX1YJE7</accession>
<keyword evidence="1" id="KW-0812">Transmembrane</keyword>
<organism evidence="2 3">
    <name type="scientific">Paenibacillus phytohabitans</name>
    <dbReference type="NCBI Taxonomy" id="2654978"/>
    <lineage>
        <taxon>Bacteria</taxon>
        <taxon>Bacillati</taxon>
        <taxon>Bacillota</taxon>
        <taxon>Bacilli</taxon>
        <taxon>Bacillales</taxon>
        <taxon>Paenibacillaceae</taxon>
        <taxon>Paenibacillus</taxon>
    </lineage>
</organism>
<sequence length="61" mass="6848">MVRLFGSLVIILFVSTLMLLAVDARIYNSKGWLREKKYAMVLGWAYGAISLAILIGLIIYV</sequence>
<proteinExistence type="predicted"/>
<gene>
    <name evidence="2" type="ORF">GC101_13135</name>
</gene>
<dbReference type="NCBIfam" id="NF042414">
    <property type="entry name" value="CLC_0170_fam"/>
    <property type="match status" value="1"/>
</dbReference>
<dbReference type="EMBL" id="WHOB01000035">
    <property type="protein sequence ID" value="NOU79819.1"/>
    <property type="molecule type" value="Genomic_DNA"/>
</dbReference>